<comment type="cofactor">
    <cofactor evidence="1">
        <name>Mn(2+)</name>
        <dbReference type="ChEBI" id="CHEBI:29035"/>
    </cofactor>
</comment>
<dbReference type="PANTHER" id="PTHR12318">
    <property type="entry name" value="TESTOSTERONE-REGULATED PROTEIN RP2"/>
    <property type="match status" value="1"/>
</dbReference>
<keyword evidence="3" id="KW-0479">Metal-binding</keyword>
<sequence>MSDKGAHKADLLTEDLKHRNEIRHAPRTPRDAASLLLIDRSQSTPRVLVGKRGKKHAFMPDLYVFPGGRRDPGDNRTPFAWPLHEEVEGKLMERTNSRFRPTAARGLAVAAAREMLEEAHLSLTPAEYAGLLRPDVSKFRFLARAITPPGMPRRYDTRFFACFTDETSADLSALSDSDELHDLSWVAIDHHEEYPLPRITKVILTDLCQAMKEDPSLPFGRAVSFYYFRNGRFVRELI</sequence>
<evidence type="ECO:0000259" key="7">
    <source>
        <dbReference type="PROSITE" id="PS51462"/>
    </source>
</evidence>
<dbReference type="Gene3D" id="3.90.79.10">
    <property type="entry name" value="Nucleoside Triphosphate Pyrophosphohydrolase"/>
    <property type="match status" value="2"/>
</dbReference>
<evidence type="ECO:0000256" key="1">
    <source>
        <dbReference type="ARBA" id="ARBA00001936"/>
    </source>
</evidence>
<keyword evidence="5" id="KW-0460">Magnesium</keyword>
<evidence type="ECO:0000256" key="2">
    <source>
        <dbReference type="ARBA" id="ARBA00001946"/>
    </source>
</evidence>
<organism evidence="8 9">
    <name type="scientific">Hoeflea algicola</name>
    <dbReference type="NCBI Taxonomy" id="2983763"/>
    <lineage>
        <taxon>Bacteria</taxon>
        <taxon>Pseudomonadati</taxon>
        <taxon>Pseudomonadota</taxon>
        <taxon>Alphaproteobacteria</taxon>
        <taxon>Hyphomicrobiales</taxon>
        <taxon>Rhizobiaceae</taxon>
        <taxon>Hoeflea</taxon>
    </lineage>
</organism>
<evidence type="ECO:0000313" key="8">
    <source>
        <dbReference type="EMBL" id="MCY0146525.1"/>
    </source>
</evidence>
<dbReference type="RefSeq" id="WP_267652187.1">
    <property type="nucleotide sequence ID" value="NZ_JAOVZR010000001.1"/>
</dbReference>
<keyword evidence="4 8" id="KW-0378">Hydrolase</keyword>
<evidence type="ECO:0000256" key="5">
    <source>
        <dbReference type="ARBA" id="ARBA00022842"/>
    </source>
</evidence>
<dbReference type="PROSITE" id="PS51462">
    <property type="entry name" value="NUDIX"/>
    <property type="match status" value="1"/>
</dbReference>
<evidence type="ECO:0000313" key="9">
    <source>
        <dbReference type="Proteomes" id="UP001073227"/>
    </source>
</evidence>
<evidence type="ECO:0000256" key="3">
    <source>
        <dbReference type="ARBA" id="ARBA00022723"/>
    </source>
</evidence>
<proteinExistence type="predicted"/>
<dbReference type="EMBL" id="JAOVZR010000001">
    <property type="protein sequence ID" value="MCY0146525.1"/>
    <property type="molecule type" value="Genomic_DNA"/>
</dbReference>
<dbReference type="SUPFAM" id="SSF55811">
    <property type="entry name" value="Nudix"/>
    <property type="match status" value="1"/>
</dbReference>
<dbReference type="Proteomes" id="UP001073227">
    <property type="component" value="Unassembled WGS sequence"/>
</dbReference>
<name>A0ABT3Z428_9HYPH</name>
<dbReference type="PANTHER" id="PTHR12318:SF0">
    <property type="entry name" value="ACYL-COENZYME A DIPHOSPHATASE NUDT19"/>
    <property type="match status" value="1"/>
</dbReference>
<evidence type="ECO:0000256" key="6">
    <source>
        <dbReference type="ARBA" id="ARBA00023211"/>
    </source>
</evidence>
<keyword evidence="9" id="KW-1185">Reference proteome</keyword>
<gene>
    <name evidence="8" type="ORF">OEG84_02015</name>
</gene>
<comment type="caution">
    <text evidence="8">The sequence shown here is derived from an EMBL/GenBank/DDBJ whole genome shotgun (WGS) entry which is preliminary data.</text>
</comment>
<dbReference type="GO" id="GO:0016787">
    <property type="term" value="F:hydrolase activity"/>
    <property type="evidence" value="ECO:0007669"/>
    <property type="project" value="UniProtKB-KW"/>
</dbReference>
<dbReference type="InterPro" id="IPR000086">
    <property type="entry name" value="NUDIX_hydrolase_dom"/>
</dbReference>
<reference evidence="8" key="1">
    <citation type="submission" date="2022-10" db="EMBL/GenBank/DDBJ databases">
        <title>Hoeflea sp. G2-23, isolated from marine algae.</title>
        <authorList>
            <person name="Kristyanto S."/>
            <person name="Kim J.M."/>
            <person name="Jeon C.O."/>
        </authorList>
    </citation>
    <scope>NUCLEOTIDE SEQUENCE</scope>
    <source>
        <strain evidence="8">G2-23</strain>
    </source>
</reference>
<dbReference type="InterPro" id="IPR039121">
    <property type="entry name" value="NUDT19"/>
</dbReference>
<accession>A0ABT3Z428</accession>
<keyword evidence="6" id="KW-0464">Manganese</keyword>
<comment type="cofactor">
    <cofactor evidence="2">
        <name>Mg(2+)</name>
        <dbReference type="ChEBI" id="CHEBI:18420"/>
    </cofactor>
</comment>
<dbReference type="CDD" id="cd18870">
    <property type="entry name" value="NUDIX_AcylCoAdiphos_Nudt19"/>
    <property type="match status" value="1"/>
</dbReference>
<protein>
    <submittedName>
        <fullName evidence="8">NUDIX hydrolase</fullName>
    </submittedName>
</protein>
<dbReference type="InterPro" id="IPR015797">
    <property type="entry name" value="NUDIX_hydrolase-like_dom_sf"/>
</dbReference>
<feature type="domain" description="Nudix hydrolase" evidence="7">
    <location>
        <begin position="28"/>
        <end position="210"/>
    </location>
</feature>
<evidence type="ECO:0000256" key="4">
    <source>
        <dbReference type="ARBA" id="ARBA00022801"/>
    </source>
</evidence>